<evidence type="ECO:0000256" key="10">
    <source>
        <dbReference type="PROSITE-ProRule" id="PRU00700"/>
    </source>
</evidence>
<dbReference type="KEGG" id="pbor:BSF38_00982"/>
<evidence type="ECO:0000313" key="15">
    <source>
        <dbReference type="Proteomes" id="UP000186309"/>
    </source>
</evidence>
<feature type="domain" description="Urease" evidence="13">
    <location>
        <begin position="134"/>
        <end position="572"/>
    </location>
</feature>
<evidence type="ECO:0000256" key="1">
    <source>
        <dbReference type="ARBA" id="ARBA00004897"/>
    </source>
</evidence>
<dbReference type="Gene3D" id="2.30.40.10">
    <property type="entry name" value="Urease, subunit C, domain 1"/>
    <property type="match status" value="1"/>
</dbReference>
<comment type="PTM">
    <text evidence="5">Carboxylation allows a single lysine to coordinate two nickel ions.</text>
</comment>
<dbReference type="InterPro" id="IPR006680">
    <property type="entry name" value="Amidohydro-rel"/>
</dbReference>
<dbReference type="EMBL" id="CP019082">
    <property type="protein sequence ID" value="APW59556.1"/>
    <property type="molecule type" value="Genomic_DNA"/>
</dbReference>
<evidence type="ECO:0000256" key="3">
    <source>
        <dbReference type="ARBA" id="ARBA00022723"/>
    </source>
</evidence>
<comment type="PTM">
    <text evidence="7">Carbamylation allows a single lysine to coordinate two nickel ions.</text>
</comment>
<dbReference type="SUPFAM" id="SSF51556">
    <property type="entry name" value="Metallo-dependent hydrolases"/>
    <property type="match status" value="1"/>
</dbReference>
<dbReference type="InterPro" id="IPR029754">
    <property type="entry name" value="Urease_Ni-bd"/>
</dbReference>
<dbReference type="OrthoDB" id="9802793at2"/>
<dbReference type="NCBIfam" id="NF009686">
    <property type="entry name" value="PRK13207.1"/>
    <property type="match status" value="1"/>
</dbReference>
<sequence length="572" mass="60923">MSKITRKQYADLFGPTTGDKIRLGDTDLFIEIERDLRVIGDEIIYGGGKTLRDGMGSDNQLTQAAGCLDMVITNVTVLDPYLGVIKADVGIRDGKIVGVGKAGNPSTMDGVTPGLATGTATDAISGEHLILTAAGMDTHVHYICPQQVWAALSNGVTTFWGGGIGPSDGTNGVTSTNGPWNLEMMLRAAEGLPINFGFQGKGNASSPEPLIEQLEAGAAGFKIHEDYGTTPAAIRTCLKVADEYDVSVAVHTDTLNESGYVEDSIAAFDGRTIHTYHSEGAGGGHAPDLLKVVGQRNVLPSSTNPTLPCGVNSVAELFDMIMVCHNLNPKIPSDVSFAESRVRAETIVAESVLHDMGAISMIGSDAQAMGRVGENWLRCIQTADIMKKARGPLPEDSKGNDNFRVLRFVAKVTINPAITAGIADVLGSIAPGKMADLVLWEPAFFGAKPKLVLKGGMIVWSNMGAPNASLPTTQPMYYRPMFGAFGTTLARNCVSFVSKVAYDRGVAQKYGLERIVRPVYGTRTLGKSHMVRNDFLPDIDVDPQTFAVKVDGVHATVTPPKTIALNQLYFFS</sequence>
<feature type="binding site" evidence="5 8">
    <location>
        <position position="277"/>
    </location>
    <ligand>
        <name>Ni(2+)</name>
        <dbReference type="ChEBI" id="CHEBI:49786"/>
        <label>2</label>
    </ligand>
</feature>
<feature type="binding site" description="via carbamate group" evidence="5 8">
    <location>
        <position position="222"/>
    </location>
    <ligand>
        <name>Ni(2+)</name>
        <dbReference type="ChEBI" id="CHEBI:49786"/>
        <label>1</label>
    </ligand>
</feature>
<dbReference type="EC" id="3.5.1.5" evidence="5 6"/>
<feature type="active site" description="Proton donor" evidence="5 9">
    <location>
        <position position="325"/>
    </location>
</feature>
<comment type="subunit">
    <text evidence="5">Heterotrimer of UreA (gamma), UreB (beta) and UreC (alpha) subunits. Three heterotrimers associate to form the active enzyme.</text>
</comment>
<evidence type="ECO:0000256" key="8">
    <source>
        <dbReference type="PIRSR" id="PIRSR611612-51"/>
    </source>
</evidence>
<accession>A0A1U7CKX0</accession>
<keyword evidence="15" id="KW-1185">Reference proteome</keyword>
<comment type="pathway">
    <text evidence="1 5">Nitrogen metabolism; urea degradation; CO(2) and NH(3) from urea (urease route): step 1/1.</text>
</comment>
<evidence type="ECO:0000256" key="11">
    <source>
        <dbReference type="RuleBase" id="RU000510"/>
    </source>
</evidence>
<evidence type="ECO:0000256" key="9">
    <source>
        <dbReference type="PIRSR" id="PIRSR611612-52"/>
    </source>
</evidence>
<dbReference type="InterPro" id="IPR011059">
    <property type="entry name" value="Metal-dep_hydrolase_composite"/>
</dbReference>
<evidence type="ECO:0000256" key="2">
    <source>
        <dbReference type="ARBA" id="ARBA00022596"/>
    </source>
</evidence>
<dbReference type="InterPro" id="IPR017951">
    <property type="entry name" value="Urease_asu_c"/>
</dbReference>
<dbReference type="GO" id="GO:0043419">
    <property type="term" value="P:urea catabolic process"/>
    <property type="evidence" value="ECO:0007669"/>
    <property type="project" value="UniProtKB-UniRule"/>
</dbReference>
<dbReference type="CDD" id="cd00375">
    <property type="entry name" value="Urease_alpha"/>
    <property type="match status" value="1"/>
</dbReference>
<feature type="binding site" evidence="5 8">
    <location>
        <position position="365"/>
    </location>
    <ligand>
        <name>Ni(2+)</name>
        <dbReference type="ChEBI" id="CHEBI:49786"/>
        <label>1</label>
    </ligand>
</feature>
<keyword evidence="2 5" id="KW-0533">Nickel</keyword>
<gene>
    <name evidence="14" type="primary">ureC_1</name>
    <name evidence="5" type="synonym">ureC</name>
    <name evidence="14" type="ORF">BSF38_00982</name>
</gene>
<dbReference type="InterPro" id="IPR032466">
    <property type="entry name" value="Metal_Hydrolase"/>
</dbReference>
<proteinExistence type="inferred from homology"/>
<evidence type="ECO:0000256" key="12">
    <source>
        <dbReference type="RuleBase" id="RU004158"/>
    </source>
</evidence>
<protein>
    <recommendedName>
        <fullName evidence="5 6">Urease subunit alpha</fullName>
        <ecNumber evidence="5 6">3.5.1.5</ecNumber>
    </recommendedName>
    <alternativeName>
        <fullName evidence="5">Urea amidohydrolase subunit alpha</fullName>
    </alternativeName>
</protein>
<reference evidence="15" key="1">
    <citation type="submission" date="2016-12" db="EMBL/GenBank/DDBJ databases">
        <title>Comparative genomics of four Isosphaeraceae planctomycetes: a common pool of plasmids and glycoside hydrolase genes.</title>
        <authorList>
            <person name="Ivanova A."/>
        </authorList>
    </citation>
    <scope>NUCLEOTIDE SEQUENCE [LARGE SCALE GENOMIC DNA]</scope>
    <source>
        <strain evidence="15">PX4</strain>
    </source>
</reference>
<dbReference type="STRING" id="1387353.BSF38_00982"/>
<evidence type="ECO:0000256" key="5">
    <source>
        <dbReference type="HAMAP-Rule" id="MF_01953"/>
    </source>
</evidence>
<feature type="binding site" evidence="5 10">
    <location>
        <position position="224"/>
    </location>
    <ligand>
        <name>substrate</name>
    </ligand>
</feature>
<dbReference type="InterPro" id="IPR017950">
    <property type="entry name" value="Urease_AS"/>
</dbReference>
<dbReference type="GO" id="GO:0009039">
    <property type="term" value="F:urease activity"/>
    <property type="evidence" value="ECO:0007669"/>
    <property type="project" value="UniProtKB-UniRule"/>
</dbReference>
<keyword evidence="5 10" id="KW-0963">Cytoplasm</keyword>
<feature type="binding site" evidence="5 8">
    <location>
        <position position="139"/>
    </location>
    <ligand>
        <name>Ni(2+)</name>
        <dbReference type="ChEBI" id="CHEBI:49786"/>
        <label>1</label>
    </ligand>
</feature>
<dbReference type="NCBIfam" id="TIGR01792">
    <property type="entry name" value="urease_alph"/>
    <property type="match status" value="1"/>
</dbReference>
<dbReference type="InterPro" id="IPR005848">
    <property type="entry name" value="Urease_asu"/>
</dbReference>
<feature type="binding site" evidence="5 8">
    <location>
        <position position="141"/>
    </location>
    <ligand>
        <name>Ni(2+)</name>
        <dbReference type="ChEBI" id="CHEBI:49786"/>
        <label>1</label>
    </ligand>
</feature>
<comment type="cofactor">
    <cofactor evidence="5 8 11">
        <name>Ni cation</name>
        <dbReference type="ChEBI" id="CHEBI:25516"/>
    </cofactor>
    <text evidence="5 8 11">Binds 2 nickel ions per subunit.</text>
</comment>
<dbReference type="PANTHER" id="PTHR43440">
    <property type="entry name" value="UREASE"/>
    <property type="match status" value="1"/>
</dbReference>
<evidence type="ECO:0000256" key="7">
    <source>
        <dbReference type="PIRSR" id="PIRSR611612-50"/>
    </source>
</evidence>
<keyword evidence="4 5" id="KW-0378">Hydrolase</keyword>
<dbReference type="HAMAP" id="MF_01953">
    <property type="entry name" value="Urease_alpha"/>
    <property type="match status" value="1"/>
</dbReference>
<evidence type="ECO:0000313" key="14">
    <source>
        <dbReference type="EMBL" id="APW59556.1"/>
    </source>
</evidence>
<comment type="subcellular location">
    <subcellularLocation>
        <location evidence="5 10">Cytoplasm</location>
    </subcellularLocation>
</comment>
<evidence type="ECO:0000256" key="4">
    <source>
        <dbReference type="ARBA" id="ARBA00022801"/>
    </source>
</evidence>
<feature type="modified residue" description="N6-carboxylysine" evidence="5 7">
    <location>
        <position position="222"/>
    </location>
</feature>
<keyword evidence="3 5" id="KW-0479">Metal-binding</keyword>
<organism evidence="14 15">
    <name type="scientific">Paludisphaera borealis</name>
    <dbReference type="NCBI Taxonomy" id="1387353"/>
    <lineage>
        <taxon>Bacteria</taxon>
        <taxon>Pseudomonadati</taxon>
        <taxon>Planctomycetota</taxon>
        <taxon>Planctomycetia</taxon>
        <taxon>Isosphaerales</taxon>
        <taxon>Isosphaeraceae</taxon>
        <taxon>Paludisphaera</taxon>
    </lineage>
</organism>
<dbReference type="Pfam" id="PF01979">
    <property type="entry name" value="Amidohydro_1"/>
    <property type="match status" value="1"/>
</dbReference>
<dbReference type="AlphaFoldDB" id="A0A1U7CKX0"/>
<feature type="binding site" description="via carbamate group" evidence="5 8">
    <location>
        <position position="222"/>
    </location>
    <ligand>
        <name>Ni(2+)</name>
        <dbReference type="ChEBI" id="CHEBI:49786"/>
        <label>2</label>
    </ligand>
</feature>
<dbReference type="InterPro" id="IPR011612">
    <property type="entry name" value="Urease_alpha_N_dom"/>
</dbReference>
<evidence type="ECO:0000259" key="13">
    <source>
        <dbReference type="PROSITE" id="PS51368"/>
    </source>
</evidence>
<evidence type="ECO:0000256" key="6">
    <source>
        <dbReference type="NCBIfam" id="TIGR01792"/>
    </source>
</evidence>
<dbReference type="PROSITE" id="PS00145">
    <property type="entry name" value="UREASE_2"/>
    <property type="match status" value="1"/>
</dbReference>
<dbReference type="Proteomes" id="UP000186309">
    <property type="component" value="Chromosome"/>
</dbReference>
<dbReference type="PROSITE" id="PS51368">
    <property type="entry name" value="UREASE_3"/>
    <property type="match status" value="1"/>
</dbReference>
<comment type="catalytic activity">
    <reaction evidence="5 11">
        <text>urea + 2 H2O + H(+) = hydrogencarbonate + 2 NH4(+)</text>
        <dbReference type="Rhea" id="RHEA:20557"/>
        <dbReference type="ChEBI" id="CHEBI:15377"/>
        <dbReference type="ChEBI" id="CHEBI:15378"/>
        <dbReference type="ChEBI" id="CHEBI:16199"/>
        <dbReference type="ChEBI" id="CHEBI:17544"/>
        <dbReference type="ChEBI" id="CHEBI:28938"/>
        <dbReference type="EC" id="3.5.1.5"/>
    </reaction>
</comment>
<dbReference type="GO" id="GO:0005737">
    <property type="term" value="C:cytoplasm"/>
    <property type="evidence" value="ECO:0007669"/>
    <property type="project" value="UniProtKB-SubCell"/>
</dbReference>
<dbReference type="PANTHER" id="PTHR43440:SF1">
    <property type="entry name" value="UREASE"/>
    <property type="match status" value="1"/>
</dbReference>
<dbReference type="SUPFAM" id="SSF51338">
    <property type="entry name" value="Composite domain of metallo-dependent hydrolases"/>
    <property type="match status" value="2"/>
</dbReference>
<dbReference type="Pfam" id="PF00449">
    <property type="entry name" value="Urease_alpha"/>
    <property type="match status" value="1"/>
</dbReference>
<dbReference type="Gene3D" id="3.20.20.140">
    <property type="entry name" value="Metal-dependent hydrolases"/>
    <property type="match status" value="1"/>
</dbReference>
<dbReference type="UniPathway" id="UPA00258">
    <property type="reaction ID" value="UER00370"/>
</dbReference>
<dbReference type="PRINTS" id="PR01752">
    <property type="entry name" value="UREASE"/>
</dbReference>
<dbReference type="PROSITE" id="PS01120">
    <property type="entry name" value="UREASE_1"/>
    <property type="match status" value="1"/>
</dbReference>
<feature type="binding site" evidence="5 8">
    <location>
        <position position="251"/>
    </location>
    <ligand>
        <name>Ni(2+)</name>
        <dbReference type="ChEBI" id="CHEBI:49786"/>
        <label>2</label>
    </ligand>
</feature>
<dbReference type="RefSeq" id="WP_076343720.1">
    <property type="nucleotide sequence ID" value="NZ_CP019082.1"/>
</dbReference>
<dbReference type="NCBIfam" id="NF009834">
    <property type="entry name" value="PRK13309.1"/>
    <property type="match status" value="1"/>
</dbReference>
<comment type="similarity">
    <text evidence="5 12">Belongs to the metallo-dependent hydrolases superfamily. Urease alpha subunit family.</text>
</comment>
<dbReference type="InterPro" id="IPR050112">
    <property type="entry name" value="Urease_alpha_subunit"/>
</dbReference>
<name>A0A1U7CKX0_9BACT</name>
<dbReference type="GO" id="GO:0016151">
    <property type="term" value="F:nickel cation binding"/>
    <property type="evidence" value="ECO:0007669"/>
    <property type="project" value="UniProtKB-UniRule"/>
</dbReference>